<comment type="caution">
    <text evidence="1">The sequence shown here is derived from an EMBL/GenBank/DDBJ whole genome shotgun (WGS) entry which is preliminary data.</text>
</comment>
<proteinExistence type="predicted"/>
<name>D4X9T6_9BURK</name>
<gene>
    <name evidence="1" type="ORF">HMPREF0004_2233</name>
</gene>
<evidence type="ECO:0000313" key="1">
    <source>
        <dbReference type="EMBL" id="EFF76547.1"/>
    </source>
</evidence>
<organism evidence="1 2">
    <name type="scientific">Achromobacter piechaudii ATCC 43553</name>
    <dbReference type="NCBI Taxonomy" id="742159"/>
    <lineage>
        <taxon>Bacteria</taxon>
        <taxon>Pseudomonadati</taxon>
        <taxon>Pseudomonadota</taxon>
        <taxon>Betaproteobacteria</taxon>
        <taxon>Burkholderiales</taxon>
        <taxon>Alcaligenaceae</taxon>
        <taxon>Achromobacter</taxon>
    </lineage>
</organism>
<dbReference type="Proteomes" id="UP000004510">
    <property type="component" value="Unassembled WGS sequence"/>
</dbReference>
<sequence>MIRGAIPTRRNALPGVCCIAVPGSATRSGMRSLQNYYLS</sequence>
<dbReference type="EMBL" id="ADMS01000051">
    <property type="protein sequence ID" value="EFF76547.1"/>
    <property type="molecule type" value="Genomic_DNA"/>
</dbReference>
<evidence type="ECO:0000313" key="2">
    <source>
        <dbReference type="Proteomes" id="UP000004510"/>
    </source>
</evidence>
<protein>
    <submittedName>
        <fullName evidence="1">Uncharacterized protein</fullName>
    </submittedName>
</protein>
<dbReference type="AlphaFoldDB" id="D4X9T6"/>
<accession>D4X9T6</accession>
<dbReference type="PATRIC" id="fig|742159.3.peg.3147"/>
<dbReference type="HOGENOM" id="CLU_3303080_0_0_4"/>
<reference evidence="2" key="1">
    <citation type="submission" date="2010-03" db="EMBL/GenBank/DDBJ databases">
        <title>Complete sequence of Mobiluncus curtisii ATCC 43063.</title>
        <authorList>
            <person name="Muzny D."/>
            <person name="Qin X."/>
            <person name="Deng J."/>
            <person name="Jiang H."/>
            <person name="Liu Y."/>
            <person name="Qu J."/>
            <person name="Song X.-Z."/>
            <person name="Zhang L."/>
            <person name="Thornton R."/>
            <person name="Coyle M."/>
            <person name="Francisco L."/>
            <person name="Jackson L."/>
            <person name="Javaid M."/>
            <person name="Korchina V."/>
            <person name="Kovar C."/>
            <person name="Mata R."/>
            <person name="Mathew T."/>
            <person name="Ngo R."/>
            <person name="Nguyen L."/>
            <person name="Nguyen N."/>
            <person name="Okwuonu G."/>
            <person name="Ongeri F."/>
            <person name="Pham C."/>
            <person name="Simmons D."/>
            <person name="Wilczek-Boney K."/>
            <person name="Hale W."/>
            <person name="Jakkamsetti A."/>
            <person name="Pham P."/>
            <person name="Ruth R."/>
            <person name="San Lucas F."/>
            <person name="Warren J."/>
            <person name="Zhang J."/>
            <person name="Zhao Z."/>
            <person name="Zhou C."/>
            <person name="Zhu D."/>
            <person name="Lee S."/>
            <person name="Bess C."/>
            <person name="Blankenburg K."/>
            <person name="Forbes L."/>
            <person name="Fu Q."/>
            <person name="Gubbala S."/>
            <person name="Hirani K."/>
            <person name="Jayaseelan J.C."/>
            <person name="Lara F."/>
            <person name="Munidasa M."/>
            <person name="Palculict T."/>
            <person name="Patil S."/>
            <person name="Pu L.-L."/>
            <person name="Saada N."/>
            <person name="Tang L."/>
            <person name="Weissenberger G."/>
            <person name="Zhu Y."/>
            <person name="Hemphill L."/>
            <person name="Shang Y."/>
            <person name="Youmans B."/>
            <person name="Ayvaz T."/>
            <person name="Ross M."/>
            <person name="Santibanez J."/>
            <person name="Aqrawi P."/>
            <person name="Gross S."/>
            <person name="Joshi V."/>
            <person name="Fowler G."/>
            <person name="Nazareth L."/>
            <person name="Reid J."/>
            <person name="Worley K."/>
            <person name="Petrosino J."/>
            <person name="Highlander S."/>
            <person name="Gibbs R."/>
            <person name="Gibbs R."/>
        </authorList>
    </citation>
    <scope>NUCLEOTIDE SEQUENCE [LARGE SCALE GENOMIC DNA]</scope>
    <source>
        <strain evidence="2">ATCC 43553</strain>
    </source>
</reference>